<keyword evidence="4" id="KW-1003">Cell membrane</keyword>
<keyword evidence="5" id="KW-0145">Chemotaxis</keyword>
<dbReference type="Proteomes" id="UP000069241">
    <property type="component" value="Chromosome"/>
</dbReference>
<evidence type="ECO:0000256" key="13">
    <source>
        <dbReference type="SAM" id="Phobius"/>
    </source>
</evidence>
<keyword evidence="16" id="KW-0282">Flagellum</keyword>
<keyword evidence="10 13" id="KW-1133">Transmembrane helix</keyword>
<accession>A0A0X8JMB5</accession>
<dbReference type="EMBL" id="CP014229">
    <property type="protein sequence ID" value="AMD91242.1"/>
    <property type="molecule type" value="Genomic_DNA"/>
</dbReference>
<dbReference type="KEGG" id="dfi:AXF13_14520"/>
<comment type="subcellular location">
    <subcellularLocation>
        <location evidence="1">Cell inner membrane</location>
        <topology evidence="1">Multi-pass membrane protein</topology>
    </subcellularLocation>
</comment>
<dbReference type="GO" id="GO:0071978">
    <property type="term" value="P:bacterial-type flagellum-dependent swarming motility"/>
    <property type="evidence" value="ECO:0007669"/>
    <property type="project" value="InterPro"/>
</dbReference>
<keyword evidence="7 13" id="KW-0812">Transmembrane</keyword>
<dbReference type="InterPro" id="IPR002898">
    <property type="entry name" value="MotA_ExbB_proton_chnl"/>
</dbReference>
<keyword evidence="16" id="KW-0966">Cell projection</keyword>
<organism evidence="16 17">
    <name type="scientific">Desulfovibrio fairfieldensis</name>
    <dbReference type="NCBI Taxonomy" id="44742"/>
    <lineage>
        <taxon>Bacteria</taxon>
        <taxon>Pseudomonadati</taxon>
        <taxon>Thermodesulfobacteriota</taxon>
        <taxon>Desulfovibrionia</taxon>
        <taxon>Desulfovibrionales</taxon>
        <taxon>Desulfovibrionaceae</taxon>
        <taxon>Desulfovibrio</taxon>
    </lineage>
</organism>
<dbReference type="NCBIfam" id="TIGR03818">
    <property type="entry name" value="MotA1"/>
    <property type="match status" value="1"/>
</dbReference>
<evidence type="ECO:0000259" key="14">
    <source>
        <dbReference type="Pfam" id="PF01618"/>
    </source>
</evidence>
<feature type="transmembrane region" description="Helical" evidence="13">
    <location>
        <begin position="173"/>
        <end position="191"/>
    </location>
</feature>
<gene>
    <name evidence="16" type="ORF">AXF13_14520</name>
</gene>
<evidence type="ECO:0000256" key="7">
    <source>
        <dbReference type="ARBA" id="ARBA00022692"/>
    </source>
</evidence>
<dbReference type="Pfam" id="PF01618">
    <property type="entry name" value="MotA_ExbB"/>
    <property type="match status" value="1"/>
</dbReference>
<dbReference type="GO" id="GO:0006935">
    <property type="term" value="P:chemotaxis"/>
    <property type="evidence" value="ECO:0007669"/>
    <property type="project" value="UniProtKB-KW"/>
</dbReference>
<evidence type="ECO:0000256" key="1">
    <source>
        <dbReference type="ARBA" id="ARBA00004429"/>
    </source>
</evidence>
<evidence type="ECO:0000313" key="17">
    <source>
        <dbReference type="Proteomes" id="UP000069241"/>
    </source>
</evidence>
<dbReference type="PANTHER" id="PTHR30433">
    <property type="entry name" value="CHEMOTAXIS PROTEIN MOTA"/>
    <property type="match status" value="1"/>
</dbReference>
<comment type="similarity">
    <text evidence="2">Belongs to the MotA family.</text>
</comment>
<feature type="transmembrane region" description="Helical" evidence="13">
    <location>
        <begin position="197"/>
        <end position="219"/>
    </location>
</feature>
<keyword evidence="8" id="KW-0283">Flagellar rotation</keyword>
<feature type="domain" description="MotA/TolQ/ExbB proton channel" evidence="14">
    <location>
        <begin position="135"/>
        <end position="233"/>
    </location>
</feature>
<keyword evidence="6" id="KW-0997">Cell inner membrane</keyword>
<name>A0A0X8JMB5_9BACT</name>
<evidence type="ECO:0000256" key="4">
    <source>
        <dbReference type="ARBA" id="ARBA00022475"/>
    </source>
</evidence>
<evidence type="ECO:0000256" key="3">
    <source>
        <dbReference type="ARBA" id="ARBA00022448"/>
    </source>
</evidence>
<dbReference type="InterPro" id="IPR000540">
    <property type="entry name" value="Flag_MotA_CS"/>
</dbReference>
<evidence type="ECO:0000256" key="12">
    <source>
        <dbReference type="ARBA" id="ARBA00023136"/>
    </source>
</evidence>
<keyword evidence="16" id="KW-0969">Cilium</keyword>
<dbReference type="InterPro" id="IPR046786">
    <property type="entry name" value="MotA_N"/>
</dbReference>
<keyword evidence="9" id="KW-0375">Hydrogen ion transport</keyword>
<dbReference type="InterPro" id="IPR047055">
    <property type="entry name" value="MotA-like"/>
</dbReference>
<keyword evidence="11" id="KW-0406">Ion transport</keyword>
<keyword evidence="3" id="KW-0813">Transport</keyword>
<evidence type="ECO:0000256" key="11">
    <source>
        <dbReference type="ARBA" id="ARBA00023065"/>
    </source>
</evidence>
<dbReference type="AlphaFoldDB" id="A0A0X8JMB5"/>
<dbReference type="STRING" id="44742.AXF13_14520"/>
<evidence type="ECO:0000256" key="8">
    <source>
        <dbReference type="ARBA" id="ARBA00022779"/>
    </source>
</evidence>
<dbReference type="PANTHER" id="PTHR30433:SF4">
    <property type="entry name" value="MOTILITY PROTEIN A"/>
    <property type="match status" value="1"/>
</dbReference>
<sequence>MYLLIGLAIVAASVFTGYTLAHGEWGVLFQPAEFIIILGCGLGAFFGSQTKYTFSLIVKSLKHLFADPGSSKSRYLETLALLYALFSKMHREGVISIESDVEKPEASPIFSKYPNVSKDTRIVNFIGDTLRVYLTTGDPADIDSLMDVDIATMREEGILPAHAVSHMAESMPGMGIVACVLGVVLAMGKINEPPEVLGHYIGAALVGTFFGILCCYGLFGPMGAKLENFVSEEHFYYHSIKEAVAAAIRGSTPLIAVEYGRRTIPYPFRPTFAEMEEKLKNG</sequence>
<feature type="domain" description="Motility protein A N-terminal" evidence="15">
    <location>
        <begin position="4"/>
        <end position="93"/>
    </location>
</feature>
<evidence type="ECO:0000313" key="16">
    <source>
        <dbReference type="EMBL" id="AMD91242.1"/>
    </source>
</evidence>
<keyword evidence="12 13" id="KW-0472">Membrane</keyword>
<dbReference type="GO" id="GO:0005886">
    <property type="term" value="C:plasma membrane"/>
    <property type="evidence" value="ECO:0007669"/>
    <property type="project" value="UniProtKB-SubCell"/>
</dbReference>
<reference evidence="17" key="1">
    <citation type="submission" date="2016-02" db="EMBL/GenBank/DDBJ databases">
        <authorList>
            <person name="Holder M.E."/>
            <person name="Ajami N.J."/>
            <person name="Petrosino J.F."/>
        </authorList>
    </citation>
    <scope>NUCLEOTIDE SEQUENCE [LARGE SCALE GENOMIC DNA]</scope>
    <source>
        <strain evidence="17">CCUG 45958</strain>
    </source>
</reference>
<dbReference type="GO" id="GO:1902600">
    <property type="term" value="P:proton transmembrane transport"/>
    <property type="evidence" value="ECO:0007669"/>
    <property type="project" value="UniProtKB-KW"/>
</dbReference>
<evidence type="ECO:0000256" key="5">
    <source>
        <dbReference type="ARBA" id="ARBA00022500"/>
    </source>
</evidence>
<dbReference type="PROSITE" id="PS01307">
    <property type="entry name" value="MOTA"/>
    <property type="match status" value="1"/>
</dbReference>
<feature type="transmembrane region" description="Helical" evidence="13">
    <location>
        <begin position="31"/>
        <end position="48"/>
    </location>
</feature>
<dbReference type="InterPro" id="IPR022522">
    <property type="entry name" value="Flagellar_motor_stator_MotA"/>
</dbReference>
<protein>
    <submittedName>
        <fullName evidence="16">Flagellar motor stator protein MotA</fullName>
    </submittedName>
</protein>
<evidence type="ECO:0000256" key="9">
    <source>
        <dbReference type="ARBA" id="ARBA00022781"/>
    </source>
</evidence>
<evidence type="ECO:0000256" key="10">
    <source>
        <dbReference type="ARBA" id="ARBA00022989"/>
    </source>
</evidence>
<evidence type="ECO:0000256" key="6">
    <source>
        <dbReference type="ARBA" id="ARBA00022519"/>
    </source>
</evidence>
<keyword evidence="17" id="KW-1185">Reference proteome</keyword>
<evidence type="ECO:0000259" key="15">
    <source>
        <dbReference type="Pfam" id="PF20560"/>
    </source>
</evidence>
<evidence type="ECO:0000256" key="2">
    <source>
        <dbReference type="ARBA" id="ARBA00008038"/>
    </source>
</evidence>
<dbReference type="Pfam" id="PF20560">
    <property type="entry name" value="MotA_N"/>
    <property type="match status" value="1"/>
</dbReference>
<dbReference type="RefSeq" id="WP_008682633.1">
    <property type="nucleotide sequence ID" value="NZ_CP014229.1"/>
</dbReference>
<proteinExistence type="inferred from homology"/>